<evidence type="ECO:0000256" key="1">
    <source>
        <dbReference type="SAM" id="MobiDB-lite"/>
    </source>
</evidence>
<name>A0A834L1L8_ORYME</name>
<dbReference type="EMBL" id="WKFB01000027">
    <property type="protein sequence ID" value="KAF6738416.1"/>
    <property type="molecule type" value="Genomic_DNA"/>
</dbReference>
<feature type="compositionally biased region" description="Basic and acidic residues" evidence="1">
    <location>
        <begin position="72"/>
        <end position="82"/>
    </location>
</feature>
<feature type="region of interest" description="Disordered" evidence="1">
    <location>
        <begin position="49"/>
        <end position="100"/>
    </location>
</feature>
<dbReference type="Proteomes" id="UP000646548">
    <property type="component" value="Unassembled WGS sequence"/>
</dbReference>
<evidence type="ECO:0000313" key="2">
    <source>
        <dbReference type="EMBL" id="KAF6738416.1"/>
    </source>
</evidence>
<comment type="caution">
    <text evidence="2">The sequence shown here is derived from an EMBL/GenBank/DDBJ whole genome shotgun (WGS) entry which is preliminary data.</text>
</comment>
<gene>
    <name evidence="2" type="ORF">FQA47_015440</name>
</gene>
<proteinExistence type="predicted"/>
<accession>A0A834L1L8</accession>
<reference evidence="2" key="1">
    <citation type="journal article" name="BMC Genomics">
        <title>Long-read sequencing and de novo genome assembly of marine medaka (Oryzias melastigma).</title>
        <authorList>
            <person name="Liang P."/>
            <person name="Saqib H.S.A."/>
            <person name="Ni X."/>
            <person name="Shen Y."/>
        </authorList>
    </citation>
    <scope>NUCLEOTIDE SEQUENCE</scope>
    <source>
        <strain evidence="2">Bigg-433</strain>
    </source>
</reference>
<dbReference type="AlphaFoldDB" id="A0A834L1L8"/>
<organism evidence="2 3">
    <name type="scientific">Oryzias melastigma</name>
    <name type="common">Marine medaka</name>
    <dbReference type="NCBI Taxonomy" id="30732"/>
    <lineage>
        <taxon>Eukaryota</taxon>
        <taxon>Metazoa</taxon>
        <taxon>Chordata</taxon>
        <taxon>Craniata</taxon>
        <taxon>Vertebrata</taxon>
        <taxon>Euteleostomi</taxon>
        <taxon>Actinopterygii</taxon>
        <taxon>Neopterygii</taxon>
        <taxon>Teleostei</taxon>
        <taxon>Neoteleostei</taxon>
        <taxon>Acanthomorphata</taxon>
        <taxon>Ovalentaria</taxon>
        <taxon>Atherinomorphae</taxon>
        <taxon>Beloniformes</taxon>
        <taxon>Adrianichthyidae</taxon>
        <taxon>Oryziinae</taxon>
        <taxon>Oryzias</taxon>
    </lineage>
</organism>
<sequence>MIDRPFRSRRPLIKVSETFGLPTCWHADHGPTACSASSDVRVRTFRQIQSKGPNRKHVQNRASGRQLPHPSFHLEEKADGSTKKNQNQDFKQKGSNRKLRTELDQIGPEPDARSPWKQLSQHGVAAATGCQRSALLILTAFIWELIPAFPSLIVTLGIIPDYGPIPGAGSGLLKEGSGQTGRVTAVLIGSIDQLSCDCSIGNTPLL</sequence>
<protein>
    <submittedName>
        <fullName evidence="2">Uncharacterized protein</fullName>
    </submittedName>
</protein>
<evidence type="ECO:0000313" key="3">
    <source>
        <dbReference type="Proteomes" id="UP000646548"/>
    </source>
</evidence>